<name>A0ABR2SZN0_9ROSI</name>
<evidence type="ECO:0000256" key="1">
    <source>
        <dbReference type="SAM" id="MobiDB-lite"/>
    </source>
</evidence>
<sequence>MVSVDSSNVGGPEPGCGMGHQHRLWVKSRSKTGEPLRMVCFRPSPEAWISKDEEENEVLLCKEDARKIPCGQALDCSLPPLLAQASIVSTHEVFKENVVTVLMEEDD</sequence>
<reference evidence="2 3" key="1">
    <citation type="journal article" date="2024" name="G3 (Bethesda)">
        <title>Genome assembly of Hibiscus sabdariffa L. provides insights into metabolisms of medicinal natural products.</title>
        <authorList>
            <person name="Kim T."/>
        </authorList>
    </citation>
    <scope>NUCLEOTIDE SEQUENCE [LARGE SCALE GENOMIC DNA]</scope>
    <source>
        <strain evidence="2">TK-2024</strain>
        <tissue evidence="2">Old leaves</tissue>
    </source>
</reference>
<comment type="caution">
    <text evidence="2">The sequence shown here is derived from an EMBL/GenBank/DDBJ whole genome shotgun (WGS) entry which is preliminary data.</text>
</comment>
<accession>A0ABR2SZN0</accession>
<evidence type="ECO:0000313" key="2">
    <source>
        <dbReference type="EMBL" id="KAK9030587.1"/>
    </source>
</evidence>
<dbReference type="EMBL" id="JBBPBN010000010">
    <property type="protein sequence ID" value="KAK9030587.1"/>
    <property type="molecule type" value="Genomic_DNA"/>
</dbReference>
<proteinExistence type="predicted"/>
<feature type="region of interest" description="Disordered" evidence="1">
    <location>
        <begin position="1"/>
        <end position="20"/>
    </location>
</feature>
<gene>
    <name evidence="2" type="ORF">V6N11_032009</name>
</gene>
<evidence type="ECO:0000313" key="3">
    <source>
        <dbReference type="Proteomes" id="UP001396334"/>
    </source>
</evidence>
<organism evidence="2 3">
    <name type="scientific">Hibiscus sabdariffa</name>
    <name type="common">roselle</name>
    <dbReference type="NCBI Taxonomy" id="183260"/>
    <lineage>
        <taxon>Eukaryota</taxon>
        <taxon>Viridiplantae</taxon>
        <taxon>Streptophyta</taxon>
        <taxon>Embryophyta</taxon>
        <taxon>Tracheophyta</taxon>
        <taxon>Spermatophyta</taxon>
        <taxon>Magnoliopsida</taxon>
        <taxon>eudicotyledons</taxon>
        <taxon>Gunneridae</taxon>
        <taxon>Pentapetalae</taxon>
        <taxon>rosids</taxon>
        <taxon>malvids</taxon>
        <taxon>Malvales</taxon>
        <taxon>Malvaceae</taxon>
        <taxon>Malvoideae</taxon>
        <taxon>Hibiscus</taxon>
    </lineage>
</organism>
<protein>
    <submittedName>
        <fullName evidence="2">Uncharacterized protein</fullName>
    </submittedName>
</protein>
<keyword evidence="3" id="KW-1185">Reference proteome</keyword>
<dbReference type="Proteomes" id="UP001396334">
    <property type="component" value="Unassembled WGS sequence"/>
</dbReference>